<dbReference type="PANTHER" id="PTHR12526:SF510">
    <property type="entry name" value="D-INOSITOL 3-PHOSPHATE GLYCOSYLTRANSFERASE"/>
    <property type="match status" value="1"/>
</dbReference>
<accession>A0A3N1HMM5</accession>
<dbReference type="Proteomes" id="UP000276232">
    <property type="component" value="Unassembled WGS sequence"/>
</dbReference>
<reference evidence="3 4" key="1">
    <citation type="journal article" date="2015" name="Stand. Genomic Sci.">
        <title>Genomic Encyclopedia of Bacterial and Archaeal Type Strains, Phase III: the genomes of soil and plant-associated and newly described type strains.</title>
        <authorList>
            <person name="Whitman W.B."/>
            <person name="Woyke T."/>
            <person name="Klenk H.P."/>
            <person name="Zhou Y."/>
            <person name="Lilburn T.G."/>
            <person name="Beck B.J."/>
            <person name="De Vos P."/>
            <person name="Vandamme P."/>
            <person name="Eisen J.A."/>
            <person name="Garrity G."/>
            <person name="Hugenholtz P."/>
            <person name="Kyrpides N.C."/>
        </authorList>
    </citation>
    <scope>NUCLEOTIDE SEQUENCE [LARGE SCALE GENOMIC DNA]</scope>
    <source>
        <strain evidence="3 4">CECT 7306</strain>
    </source>
</reference>
<dbReference type="Gene3D" id="3.40.50.2000">
    <property type="entry name" value="Glycogen Phosphorylase B"/>
    <property type="match status" value="1"/>
</dbReference>
<dbReference type="GO" id="GO:0016757">
    <property type="term" value="F:glycosyltransferase activity"/>
    <property type="evidence" value="ECO:0007669"/>
    <property type="project" value="UniProtKB-KW"/>
</dbReference>
<dbReference type="AlphaFoldDB" id="A0A3N1HMM5"/>
<dbReference type="InParanoid" id="A0A3N1HMM5"/>
<keyword evidence="4" id="KW-1185">Reference proteome</keyword>
<gene>
    <name evidence="3" type="ORF">EDC03_1293</name>
</gene>
<protein>
    <submittedName>
        <fullName evidence="3">Glycosyl transferase family 1</fullName>
    </submittedName>
</protein>
<evidence type="ECO:0000313" key="3">
    <source>
        <dbReference type="EMBL" id="ROP43699.1"/>
    </source>
</evidence>
<sequence length="389" mass="41238">MTLPDVAWPLDGGKRLRCAGVLRGLAEVADVDLAVLHSRAPEDVAPVPPDVAVRRWTRTAPDPLPRSRAALQAARHALPVHVAAQRWDEVREHLAAWTAGQQYDLVWFGGLDHAVALEGDLAAPVRVVDCDDVETEKWRAYLRGPATGVDRTERLQRRVELPLWGRVQRQVLGWADAVVVCSDVDAARLGGPSTVVVPNTYPDPGPPAPRTPPAEPVVVVVANYATPQNVDAARAAALGVLPALRALAPTARLRLVGRDADRLEDLRGLPGLDLVGPVPSVDAELAGATAVVVPMRFGGGTRLKVLEAFARGVPVVSTALGCEGVGARDGEHLLVREDAASTAAAVLDLHRDPARADALARAARALYERSFTPAASTGAVTRLVRDVLA</sequence>
<keyword evidence="2 3" id="KW-0808">Transferase</keyword>
<dbReference type="Pfam" id="PF13692">
    <property type="entry name" value="Glyco_trans_1_4"/>
    <property type="match status" value="1"/>
</dbReference>
<comment type="caution">
    <text evidence="3">The sequence shown here is derived from an EMBL/GenBank/DDBJ whole genome shotgun (WGS) entry which is preliminary data.</text>
</comment>
<keyword evidence="1" id="KW-0328">Glycosyltransferase</keyword>
<name>A0A3N1HMM5_9ACTN</name>
<proteinExistence type="predicted"/>
<dbReference type="SUPFAM" id="SSF53756">
    <property type="entry name" value="UDP-Glycosyltransferase/glycogen phosphorylase"/>
    <property type="match status" value="1"/>
</dbReference>
<evidence type="ECO:0000313" key="4">
    <source>
        <dbReference type="Proteomes" id="UP000276232"/>
    </source>
</evidence>
<evidence type="ECO:0000256" key="2">
    <source>
        <dbReference type="ARBA" id="ARBA00022679"/>
    </source>
</evidence>
<dbReference type="EMBL" id="RJKN01000003">
    <property type="protein sequence ID" value="ROP43699.1"/>
    <property type="molecule type" value="Genomic_DNA"/>
</dbReference>
<dbReference type="PANTHER" id="PTHR12526">
    <property type="entry name" value="GLYCOSYLTRANSFERASE"/>
    <property type="match status" value="1"/>
</dbReference>
<evidence type="ECO:0000256" key="1">
    <source>
        <dbReference type="ARBA" id="ARBA00022676"/>
    </source>
</evidence>
<organism evidence="3 4">
    <name type="scientific">Pseudokineococcus lusitanus</name>
    <dbReference type="NCBI Taxonomy" id="763993"/>
    <lineage>
        <taxon>Bacteria</taxon>
        <taxon>Bacillati</taxon>
        <taxon>Actinomycetota</taxon>
        <taxon>Actinomycetes</taxon>
        <taxon>Kineosporiales</taxon>
        <taxon>Kineosporiaceae</taxon>
        <taxon>Pseudokineococcus</taxon>
    </lineage>
</organism>